<evidence type="ECO:0000313" key="1">
    <source>
        <dbReference type="EMBL" id="GGY69157.1"/>
    </source>
</evidence>
<accession>A0ABQ3AZU8</accession>
<evidence type="ECO:0008006" key="3">
    <source>
        <dbReference type="Google" id="ProtNLM"/>
    </source>
</evidence>
<dbReference type="Proteomes" id="UP000619761">
    <property type="component" value="Unassembled WGS sequence"/>
</dbReference>
<keyword evidence="2" id="KW-1185">Reference proteome</keyword>
<organism evidence="1 2">
    <name type="scientific">Cellvibrio zantedeschiae</name>
    <dbReference type="NCBI Taxonomy" id="1237077"/>
    <lineage>
        <taxon>Bacteria</taxon>
        <taxon>Pseudomonadati</taxon>
        <taxon>Pseudomonadota</taxon>
        <taxon>Gammaproteobacteria</taxon>
        <taxon>Cellvibrionales</taxon>
        <taxon>Cellvibrionaceae</taxon>
        <taxon>Cellvibrio</taxon>
    </lineage>
</organism>
<gene>
    <name evidence="1" type="ORF">GCM10011613_11840</name>
</gene>
<dbReference type="EMBL" id="BMYZ01000001">
    <property type="protein sequence ID" value="GGY69157.1"/>
    <property type="molecule type" value="Genomic_DNA"/>
</dbReference>
<protein>
    <recommendedName>
        <fullName evidence="3">Copper resistance protein CopB</fullName>
    </recommendedName>
</protein>
<dbReference type="Pfam" id="PF05275">
    <property type="entry name" value="CopB"/>
    <property type="match status" value="1"/>
</dbReference>
<comment type="caution">
    <text evidence="1">The sequence shown here is derived from an EMBL/GenBank/DDBJ whole genome shotgun (WGS) entry which is preliminary data.</text>
</comment>
<reference evidence="2" key="1">
    <citation type="journal article" date="2019" name="Int. J. Syst. Evol. Microbiol.">
        <title>The Global Catalogue of Microorganisms (GCM) 10K type strain sequencing project: providing services to taxonomists for standard genome sequencing and annotation.</title>
        <authorList>
            <consortium name="The Broad Institute Genomics Platform"/>
            <consortium name="The Broad Institute Genome Sequencing Center for Infectious Disease"/>
            <person name="Wu L."/>
            <person name="Ma J."/>
        </authorList>
    </citation>
    <scope>NUCLEOTIDE SEQUENCE [LARGE SCALE GENOMIC DNA]</scope>
    <source>
        <strain evidence="2">KCTC 32239</strain>
    </source>
</reference>
<dbReference type="InterPro" id="IPR036709">
    <property type="entry name" value="Autotransporte_beta_dom_sf"/>
</dbReference>
<dbReference type="RefSeq" id="WP_189416706.1">
    <property type="nucleotide sequence ID" value="NZ_BMYZ01000001.1"/>
</dbReference>
<dbReference type="InterPro" id="IPR007939">
    <property type="entry name" value="Cu-R_B_prcur"/>
</dbReference>
<name>A0ABQ3AZU8_9GAMM</name>
<proteinExistence type="predicted"/>
<evidence type="ECO:0000313" key="2">
    <source>
        <dbReference type="Proteomes" id="UP000619761"/>
    </source>
</evidence>
<dbReference type="SUPFAM" id="SSF103515">
    <property type="entry name" value="Autotransporter"/>
    <property type="match status" value="1"/>
</dbReference>
<sequence>MNLKNTFTIFSITFCISTTLASNYAYSHEHDDPLLASLVLDKLEFTSEETSLEADAWIGKDINKLWLKTDIKIHDKKTEHAELQALYSHAISPYWDLQTGIRKDIEPSPSRTWGVVGVQGLAPYFFEIDAAIFVGEAGRTAARFSAEYDVLITQNLILSPEIQINFYGQGDAATSTGSGLSDAEAGLRLRYEICREFAPYIGVNWSKKFGKTADSFERQGNSISDTSLVAGAAFWF</sequence>